<dbReference type="EMBL" id="LAZR01002300">
    <property type="protein sequence ID" value="KKN31817.1"/>
    <property type="molecule type" value="Genomic_DNA"/>
</dbReference>
<reference evidence="1" key="1">
    <citation type="journal article" date="2015" name="Nature">
        <title>Complex archaea that bridge the gap between prokaryotes and eukaryotes.</title>
        <authorList>
            <person name="Spang A."/>
            <person name="Saw J.H."/>
            <person name="Jorgensen S.L."/>
            <person name="Zaremba-Niedzwiedzka K."/>
            <person name="Martijn J."/>
            <person name="Lind A.E."/>
            <person name="van Eijk R."/>
            <person name="Schleper C."/>
            <person name="Guy L."/>
            <person name="Ettema T.J."/>
        </authorList>
    </citation>
    <scope>NUCLEOTIDE SEQUENCE</scope>
</reference>
<sequence length="829" mass="94338">MEVELRKSDTELIGITDTQHFSIPISGKLMEILSDLYIDSRVAIVRELSSNMMDAVRTVPDAPKGIITLPTIISPEIVFQDFGIGMSHDTVVNIFTVYTTSTKDQDNTNTGGWGLGGKSPFAYTTTWTLECVHDGIRSQYLLFKDEEGMSTCSRIQEVETQERNGVKITLPVLEDDMDMFMAAALYFCPFLPHAIKVVDHPLGDDLLEPIEFSHISINPQGYGWSIPIYESHPTTPRGWKPRESEFQRKYYQYEDTATLVLADVPYAIRENANKNALADLGEELKFLAKLPIFLYMPAGSLNVVPSRDSIQNTTRSREQIKNAFEKILKEVRKHVQESTDLCETAEELYMLLKTNYIAKKTLGDKDIERQFTTIGMAEIYDDRDHALWGEEYQIPSTSYDPNTSTRVRINLPAHAIVKDNYISVLLPKIFLSTYRITPFHSNSKYNRKHDWISDPILPLHKGKPGTLFTYKPEQDLIYYDDIITMSTERVRQSTATTIRNKKANTCYLFKRLDKEPIKEKEAKYLAQVLSMPNARLLAISDLDEPVKEASSRVAQVVKVHNLDEELQAWVNIRVISVIHAKDYTDMGYGFFNPKTPEELNESSYQPVDRDPKAGGYYLPVVAFRIQNNIWPIKNNTALDLAMTAKKLVHASNLPWSYTGHREGLIVIPKSFTLDIEKLPEWKPALPILMKHILLNAFLYNPAASLMNSRLNNTSLKDISTALLDTKGTQGIRLPNTLRRLQVLARLAKKGAKSDAYAKNSYDFLKQYNKEPIDEEILEARLIKAREFLDKITQDAPELFTPQYLDSSTILATKIAALVPEEVLNSRRIT</sequence>
<proteinExistence type="predicted"/>
<name>A0A0F9Q4D4_9ZZZZ</name>
<dbReference type="AlphaFoldDB" id="A0A0F9Q4D4"/>
<protein>
    <recommendedName>
        <fullName evidence="2">Histidine kinase/HSP90-like ATPase domain-containing protein</fullName>
    </recommendedName>
</protein>
<comment type="caution">
    <text evidence="1">The sequence shown here is derived from an EMBL/GenBank/DDBJ whole genome shotgun (WGS) entry which is preliminary data.</text>
</comment>
<dbReference type="Gene3D" id="3.30.565.10">
    <property type="entry name" value="Histidine kinase-like ATPase, C-terminal domain"/>
    <property type="match status" value="1"/>
</dbReference>
<dbReference type="InterPro" id="IPR036890">
    <property type="entry name" value="HATPase_C_sf"/>
</dbReference>
<gene>
    <name evidence="1" type="ORF">LCGC14_0820070</name>
</gene>
<evidence type="ECO:0000313" key="1">
    <source>
        <dbReference type="EMBL" id="KKN31817.1"/>
    </source>
</evidence>
<dbReference type="SUPFAM" id="SSF55874">
    <property type="entry name" value="ATPase domain of HSP90 chaperone/DNA topoisomerase II/histidine kinase"/>
    <property type="match status" value="1"/>
</dbReference>
<accession>A0A0F9Q4D4</accession>
<evidence type="ECO:0008006" key="2">
    <source>
        <dbReference type="Google" id="ProtNLM"/>
    </source>
</evidence>
<organism evidence="1">
    <name type="scientific">marine sediment metagenome</name>
    <dbReference type="NCBI Taxonomy" id="412755"/>
    <lineage>
        <taxon>unclassified sequences</taxon>
        <taxon>metagenomes</taxon>
        <taxon>ecological metagenomes</taxon>
    </lineage>
</organism>